<organism evidence="1 2">
    <name type="scientific">Methanomicrobium antiquum</name>
    <dbReference type="NCBI Taxonomy" id="487686"/>
    <lineage>
        <taxon>Archaea</taxon>
        <taxon>Methanobacteriati</taxon>
        <taxon>Methanobacteriota</taxon>
        <taxon>Stenosarchaea group</taxon>
        <taxon>Methanomicrobia</taxon>
        <taxon>Methanomicrobiales</taxon>
        <taxon>Methanomicrobiaceae</taxon>
        <taxon>Methanomicrobium</taxon>
    </lineage>
</organism>
<name>A0AAF0FKZ7_9EURY</name>
<proteinExistence type="predicted"/>
<sequence length="94" mass="11095">MFGFGKKKEEKAKVEEDFDDDEDVITWVRYNSDEDEVEESVRIEIHDEDGLEAMNALIDIKNSTEGKWVGFSYVYYKDGVRKEIRPSDEDMDKF</sequence>
<dbReference type="RefSeq" id="WP_278099274.1">
    <property type="nucleotide sequence ID" value="NZ_CP091092.1"/>
</dbReference>
<dbReference type="AlphaFoldDB" id="A0AAF0FKZ7"/>
<dbReference type="Proteomes" id="UP001218895">
    <property type="component" value="Chromosome"/>
</dbReference>
<gene>
    <name evidence="1" type="ORF">L1994_09860</name>
</gene>
<protein>
    <submittedName>
        <fullName evidence="1">Uncharacterized protein</fullName>
    </submittedName>
</protein>
<dbReference type="KEGG" id="manq:L1994_09860"/>
<dbReference type="EMBL" id="CP091092">
    <property type="protein sequence ID" value="WFN36438.1"/>
    <property type="molecule type" value="Genomic_DNA"/>
</dbReference>
<dbReference type="GeneID" id="79950704"/>
<evidence type="ECO:0000313" key="1">
    <source>
        <dbReference type="EMBL" id="WFN36438.1"/>
    </source>
</evidence>
<keyword evidence="2" id="KW-1185">Reference proteome</keyword>
<evidence type="ECO:0000313" key="2">
    <source>
        <dbReference type="Proteomes" id="UP001218895"/>
    </source>
</evidence>
<reference evidence="1" key="1">
    <citation type="submission" date="2022-01" db="EMBL/GenBank/DDBJ databases">
        <title>Complete genome of Methanomicrobium antiquum DSM 21220.</title>
        <authorList>
            <person name="Chen S.-C."/>
            <person name="You Y.-T."/>
            <person name="Zhou Y.-Z."/>
            <person name="Lai M.-C."/>
        </authorList>
    </citation>
    <scope>NUCLEOTIDE SEQUENCE</scope>
    <source>
        <strain evidence="1">DSM 21220</strain>
    </source>
</reference>
<accession>A0AAF0FKZ7</accession>